<comment type="caution">
    <text evidence="1">The sequence shown here is derived from an EMBL/GenBank/DDBJ whole genome shotgun (WGS) entry which is preliminary data.</text>
</comment>
<protein>
    <submittedName>
        <fullName evidence="1">Phosphoribosyl-AMP cyclohydrolase</fullName>
    </submittedName>
</protein>
<dbReference type="PIRSF" id="PIRSF028288">
    <property type="entry name" value="UCP028288"/>
    <property type="match status" value="1"/>
</dbReference>
<dbReference type="InterPro" id="IPR016878">
    <property type="entry name" value="MICAH-like"/>
</dbReference>
<proteinExistence type="predicted"/>
<gene>
    <name evidence="1" type="ORF">IB285_06890</name>
</gene>
<evidence type="ECO:0000313" key="1">
    <source>
        <dbReference type="EMBL" id="MBD2841986.1"/>
    </source>
</evidence>
<reference evidence="1 2" key="1">
    <citation type="submission" date="2020-09" db="EMBL/GenBank/DDBJ databases">
        <authorList>
            <person name="Yoon J.-W."/>
        </authorList>
    </citation>
    <scope>NUCLEOTIDE SEQUENCE [LARGE SCALE GENOMIC DNA]</scope>
    <source>
        <strain evidence="1 2">KMU-140</strain>
    </source>
</reference>
<sequence>MLGAAFSVSAVAQTSQTAPIGSDQPRAPTAAQLECITEPEVVAAQEAWGEGIVKIGNVYSEGGDYRQAAIDHIDEFYAYDESLVLFKPTLASVEQFRPSFDGALSYFVGGNPSYPEDKGFAITPWTSVRWQNAGITNNICNMAVAMGNYYFTPADGGEETKVEYTIGYIRDAAGDLKMAVHKSTIPYSPE</sequence>
<evidence type="ECO:0000313" key="2">
    <source>
        <dbReference type="Proteomes" id="UP000635384"/>
    </source>
</evidence>
<organism evidence="1 2">
    <name type="scientific">Erythrobacter rubeus</name>
    <dbReference type="NCBI Taxonomy" id="2760803"/>
    <lineage>
        <taxon>Bacteria</taxon>
        <taxon>Pseudomonadati</taxon>
        <taxon>Pseudomonadota</taxon>
        <taxon>Alphaproteobacteria</taxon>
        <taxon>Sphingomonadales</taxon>
        <taxon>Erythrobacteraceae</taxon>
        <taxon>Erythrobacter/Porphyrobacter group</taxon>
        <taxon>Erythrobacter</taxon>
    </lineage>
</organism>
<dbReference type="EMBL" id="JACXLC010000001">
    <property type="protein sequence ID" value="MBD2841986.1"/>
    <property type="molecule type" value="Genomic_DNA"/>
</dbReference>
<dbReference type="Proteomes" id="UP000635384">
    <property type="component" value="Unassembled WGS sequence"/>
</dbReference>
<name>A0ABR8KN09_9SPHN</name>
<keyword evidence="2" id="KW-1185">Reference proteome</keyword>
<accession>A0ABR8KN09</accession>
<dbReference type="Gene3D" id="3.10.450.50">
    <property type="match status" value="1"/>
</dbReference>